<evidence type="ECO:0000256" key="2">
    <source>
        <dbReference type="SAM" id="Phobius"/>
    </source>
</evidence>
<evidence type="ECO:0000259" key="3">
    <source>
        <dbReference type="Pfam" id="PF13399"/>
    </source>
</evidence>
<keyword evidence="2" id="KW-1133">Transmembrane helix</keyword>
<feature type="region of interest" description="Disordered" evidence="1">
    <location>
        <begin position="46"/>
        <end position="67"/>
    </location>
</feature>
<dbReference type="EMBL" id="CAEZYU010000098">
    <property type="protein sequence ID" value="CAB4753840.1"/>
    <property type="molecule type" value="Genomic_DNA"/>
</dbReference>
<keyword evidence="2" id="KW-0812">Transmembrane</keyword>
<sequence length="172" mass="17217">MQQRGEKGLWALAIGVSAIAGFAIAGFPGIRSEGVVALPTTTIEPSATTSTTASSTTAPSSTTTSPAPIVVVKSPSELTVRVANGTRVSGAAGKVSDRLSELGYTTRTPTDAKTNDVSATAVYFSAPFNAEAESLAKSLGLDPAAVMPLTDPPAIDPDGAELVVIVGTDQGG</sequence>
<evidence type="ECO:0000256" key="1">
    <source>
        <dbReference type="SAM" id="MobiDB-lite"/>
    </source>
</evidence>
<dbReference type="EMBL" id="CAEZSF010000009">
    <property type="protein sequence ID" value="CAB4530281.1"/>
    <property type="molecule type" value="Genomic_DNA"/>
</dbReference>
<dbReference type="Pfam" id="PF13399">
    <property type="entry name" value="LytR_C"/>
    <property type="match status" value="1"/>
</dbReference>
<accession>A0A6J6U1R8</accession>
<feature type="transmembrane region" description="Helical" evidence="2">
    <location>
        <begin position="9"/>
        <end position="30"/>
    </location>
</feature>
<dbReference type="Gene3D" id="3.30.70.2390">
    <property type="match status" value="1"/>
</dbReference>
<name>A0A6J6U1R8_9ZZZZ</name>
<keyword evidence="2" id="KW-0472">Membrane</keyword>
<evidence type="ECO:0000313" key="5">
    <source>
        <dbReference type="EMBL" id="CAB4753840.1"/>
    </source>
</evidence>
<reference evidence="5" key="1">
    <citation type="submission" date="2020-05" db="EMBL/GenBank/DDBJ databases">
        <authorList>
            <person name="Chiriac C."/>
            <person name="Salcher M."/>
            <person name="Ghai R."/>
            <person name="Kavagutti S V."/>
        </authorList>
    </citation>
    <scope>NUCLEOTIDE SEQUENCE</scope>
</reference>
<evidence type="ECO:0000313" key="4">
    <source>
        <dbReference type="EMBL" id="CAB4530281.1"/>
    </source>
</evidence>
<protein>
    <submittedName>
        <fullName evidence="5">Unannotated protein</fullName>
    </submittedName>
</protein>
<dbReference type="AlphaFoldDB" id="A0A6J6U1R8"/>
<proteinExistence type="predicted"/>
<gene>
    <name evidence="4" type="ORF">UFOPK1358_00186</name>
    <name evidence="5" type="ORF">UFOPK2766_01801</name>
</gene>
<feature type="domain" description="LytR/CpsA/Psr regulator C-terminal" evidence="3">
    <location>
        <begin position="78"/>
        <end position="169"/>
    </location>
</feature>
<organism evidence="5">
    <name type="scientific">freshwater metagenome</name>
    <dbReference type="NCBI Taxonomy" id="449393"/>
    <lineage>
        <taxon>unclassified sequences</taxon>
        <taxon>metagenomes</taxon>
        <taxon>ecological metagenomes</taxon>
    </lineage>
</organism>
<dbReference type="InterPro" id="IPR027381">
    <property type="entry name" value="LytR/CpsA/Psr_C"/>
</dbReference>